<evidence type="ECO:0000256" key="1">
    <source>
        <dbReference type="ARBA" id="ARBA00023015"/>
    </source>
</evidence>
<dbReference type="SMART" id="SM00342">
    <property type="entry name" value="HTH_ARAC"/>
    <property type="match status" value="1"/>
</dbReference>
<sequence length="288" mass="33903">MCAEKNEGFEKCMRFQSETGFRLIILVKDDHIAANNIEFCNLVFVLEGEIEFSSSDFLRQRFKQDDFFFLPHATGIYGTAVVDSRVLLLSFGNRVELPCDNCTLYSYVKSYNYVKEEKDVSNLFRPLQVTPQVKLFEDQMVSYLLAAKKIPCDYLYDLKQKELFIILTYNYTRKELAEFFYPVLGYGTSFKQRFQAIYRNGLSISEIASKMNMSLRTFSRKFYVEFGEPARYWLLKQKAKNIRLKLSIPGITISDIIMEFDFTDMSHFTKFCKHFYDCTPAELMRQIK</sequence>
<proteinExistence type="predicted"/>
<name>A0ABR6KIX1_9BACT</name>
<keyword evidence="1" id="KW-0805">Transcription regulation</keyword>
<dbReference type="PROSITE" id="PS01124">
    <property type="entry name" value="HTH_ARAC_FAMILY_2"/>
    <property type="match status" value="1"/>
</dbReference>
<comment type="caution">
    <text evidence="5">The sequence shown here is derived from an EMBL/GenBank/DDBJ whole genome shotgun (WGS) entry which is preliminary data.</text>
</comment>
<dbReference type="InterPro" id="IPR018060">
    <property type="entry name" value="HTH_AraC"/>
</dbReference>
<dbReference type="Pfam" id="PF12833">
    <property type="entry name" value="HTH_18"/>
    <property type="match status" value="1"/>
</dbReference>
<evidence type="ECO:0000313" key="6">
    <source>
        <dbReference type="Proteomes" id="UP000533637"/>
    </source>
</evidence>
<accession>A0ABR6KIX1</accession>
<dbReference type="InterPro" id="IPR009057">
    <property type="entry name" value="Homeodomain-like_sf"/>
</dbReference>
<evidence type="ECO:0000256" key="3">
    <source>
        <dbReference type="ARBA" id="ARBA00023163"/>
    </source>
</evidence>
<keyword evidence="3" id="KW-0804">Transcription</keyword>
<organism evidence="5 6">
    <name type="scientific">Parabacteroides faecis</name>
    <dbReference type="NCBI Taxonomy" id="1217282"/>
    <lineage>
        <taxon>Bacteria</taxon>
        <taxon>Pseudomonadati</taxon>
        <taxon>Bacteroidota</taxon>
        <taxon>Bacteroidia</taxon>
        <taxon>Bacteroidales</taxon>
        <taxon>Tannerellaceae</taxon>
        <taxon>Parabacteroides</taxon>
    </lineage>
</organism>
<dbReference type="EMBL" id="JACHOC010000002">
    <property type="protein sequence ID" value="MBB4621453.1"/>
    <property type="molecule type" value="Genomic_DNA"/>
</dbReference>
<gene>
    <name evidence="5" type="ORF">GGQ57_001347</name>
</gene>
<keyword evidence="2" id="KW-0238">DNA-binding</keyword>
<evidence type="ECO:0000259" key="4">
    <source>
        <dbReference type="PROSITE" id="PS01124"/>
    </source>
</evidence>
<keyword evidence="6" id="KW-1185">Reference proteome</keyword>
<dbReference type="Proteomes" id="UP000533637">
    <property type="component" value="Unassembled WGS sequence"/>
</dbReference>
<dbReference type="PANTHER" id="PTHR43280">
    <property type="entry name" value="ARAC-FAMILY TRANSCRIPTIONAL REGULATOR"/>
    <property type="match status" value="1"/>
</dbReference>
<reference evidence="5 6" key="1">
    <citation type="submission" date="2020-08" db="EMBL/GenBank/DDBJ databases">
        <title>Genomic Encyclopedia of Type Strains, Phase IV (KMG-IV): sequencing the most valuable type-strain genomes for metagenomic binning, comparative biology and taxonomic classification.</title>
        <authorList>
            <person name="Goeker M."/>
        </authorList>
    </citation>
    <scope>NUCLEOTIDE SEQUENCE [LARGE SCALE GENOMIC DNA]</scope>
    <source>
        <strain evidence="5 6">DSM 102983</strain>
    </source>
</reference>
<dbReference type="RefSeq" id="WP_183669736.1">
    <property type="nucleotide sequence ID" value="NZ_BMPB01000002.1"/>
</dbReference>
<dbReference type="SUPFAM" id="SSF46689">
    <property type="entry name" value="Homeodomain-like"/>
    <property type="match status" value="1"/>
</dbReference>
<dbReference type="Gene3D" id="1.10.10.60">
    <property type="entry name" value="Homeodomain-like"/>
    <property type="match status" value="1"/>
</dbReference>
<protein>
    <submittedName>
        <fullName evidence="5">AraC-like DNA-binding protein</fullName>
    </submittedName>
</protein>
<evidence type="ECO:0000256" key="2">
    <source>
        <dbReference type="ARBA" id="ARBA00023125"/>
    </source>
</evidence>
<dbReference type="PANTHER" id="PTHR43280:SF10">
    <property type="entry name" value="REGULATORY PROTEIN POCR"/>
    <property type="match status" value="1"/>
</dbReference>
<feature type="domain" description="HTH araC/xylS-type" evidence="4">
    <location>
        <begin position="188"/>
        <end position="286"/>
    </location>
</feature>
<evidence type="ECO:0000313" key="5">
    <source>
        <dbReference type="EMBL" id="MBB4621453.1"/>
    </source>
</evidence>